<dbReference type="AlphaFoldDB" id="A0A9J5WYC8"/>
<evidence type="ECO:0000313" key="2">
    <source>
        <dbReference type="EMBL" id="KAG5579968.1"/>
    </source>
</evidence>
<gene>
    <name evidence="2" type="ORF">H5410_050595</name>
</gene>
<sequence length="68" mass="7511">MGQLASFGYSNTIEEVLSLANENPMNSIQVSAIVTQSENTLKDRIRLDNGNAQKVVTDDETPKEKDEI</sequence>
<organism evidence="2 3">
    <name type="scientific">Solanum commersonii</name>
    <name type="common">Commerson's wild potato</name>
    <name type="synonym">Commerson's nightshade</name>
    <dbReference type="NCBI Taxonomy" id="4109"/>
    <lineage>
        <taxon>Eukaryota</taxon>
        <taxon>Viridiplantae</taxon>
        <taxon>Streptophyta</taxon>
        <taxon>Embryophyta</taxon>
        <taxon>Tracheophyta</taxon>
        <taxon>Spermatophyta</taxon>
        <taxon>Magnoliopsida</taxon>
        <taxon>eudicotyledons</taxon>
        <taxon>Gunneridae</taxon>
        <taxon>Pentapetalae</taxon>
        <taxon>asterids</taxon>
        <taxon>lamiids</taxon>
        <taxon>Solanales</taxon>
        <taxon>Solanaceae</taxon>
        <taxon>Solanoideae</taxon>
        <taxon>Solaneae</taxon>
        <taxon>Solanum</taxon>
    </lineage>
</organism>
<protein>
    <submittedName>
        <fullName evidence="2">Uncharacterized protein</fullName>
    </submittedName>
</protein>
<name>A0A9J5WYC8_SOLCO</name>
<evidence type="ECO:0000313" key="3">
    <source>
        <dbReference type="Proteomes" id="UP000824120"/>
    </source>
</evidence>
<evidence type="ECO:0000256" key="1">
    <source>
        <dbReference type="SAM" id="MobiDB-lite"/>
    </source>
</evidence>
<dbReference type="Proteomes" id="UP000824120">
    <property type="component" value="Chromosome 10"/>
</dbReference>
<feature type="region of interest" description="Disordered" evidence="1">
    <location>
        <begin position="49"/>
        <end position="68"/>
    </location>
</feature>
<feature type="compositionally biased region" description="Basic and acidic residues" evidence="1">
    <location>
        <begin position="56"/>
        <end position="68"/>
    </location>
</feature>
<keyword evidence="3" id="KW-1185">Reference proteome</keyword>
<dbReference type="EMBL" id="JACXVP010000010">
    <property type="protein sequence ID" value="KAG5579968.1"/>
    <property type="molecule type" value="Genomic_DNA"/>
</dbReference>
<proteinExistence type="predicted"/>
<accession>A0A9J5WYC8</accession>
<reference evidence="2 3" key="1">
    <citation type="submission" date="2020-09" db="EMBL/GenBank/DDBJ databases">
        <title>De no assembly of potato wild relative species, Solanum commersonii.</title>
        <authorList>
            <person name="Cho K."/>
        </authorList>
    </citation>
    <scope>NUCLEOTIDE SEQUENCE [LARGE SCALE GENOMIC DNA]</scope>
    <source>
        <strain evidence="2">LZ3.2</strain>
        <tissue evidence="2">Leaf</tissue>
    </source>
</reference>
<comment type="caution">
    <text evidence="2">The sequence shown here is derived from an EMBL/GenBank/DDBJ whole genome shotgun (WGS) entry which is preliminary data.</text>
</comment>